<organism evidence="1">
    <name type="scientific">Brassica oleracea</name>
    <name type="common">Wild cabbage</name>
    <dbReference type="NCBI Taxonomy" id="3712"/>
    <lineage>
        <taxon>Eukaryota</taxon>
        <taxon>Viridiplantae</taxon>
        <taxon>Streptophyta</taxon>
        <taxon>Embryophyta</taxon>
        <taxon>Tracheophyta</taxon>
        <taxon>Spermatophyta</taxon>
        <taxon>Magnoliopsida</taxon>
        <taxon>eudicotyledons</taxon>
        <taxon>Gunneridae</taxon>
        <taxon>Pentapetalae</taxon>
        <taxon>rosids</taxon>
        <taxon>malvids</taxon>
        <taxon>Brassicales</taxon>
        <taxon>Brassicaceae</taxon>
        <taxon>Brassiceae</taxon>
        <taxon>Brassica</taxon>
    </lineage>
</organism>
<dbReference type="AlphaFoldDB" id="A0A3P6EI62"/>
<dbReference type="EMBL" id="LR031875">
    <property type="protein sequence ID" value="VDD30999.1"/>
    <property type="molecule type" value="Genomic_DNA"/>
</dbReference>
<reference evidence="1" key="1">
    <citation type="submission" date="2018-11" db="EMBL/GenBank/DDBJ databases">
        <authorList>
            <consortium name="Genoscope - CEA"/>
            <person name="William W."/>
        </authorList>
    </citation>
    <scope>NUCLEOTIDE SEQUENCE</scope>
</reference>
<evidence type="ECO:0000313" key="1">
    <source>
        <dbReference type="EMBL" id="VDD30999.1"/>
    </source>
</evidence>
<protein>
    <submittedName>
        <fullName evidence="1">Uncharacterized protein</fullName>
    </submittedName>
</protein>
<gene>
    <name evidence="1" type="ORF">BOLC9T56322H</name>
</gene>
<accession>A0A3P6EI62</accession>
<name>A0A3P6EI62_BRAOL</name>
<proteinExistence type="predicted"/>
<sequence length="82" mass="9989">MLVVLWLTKRYPFSFRRKRSRLYMEQWRDSRRDDGEEGRRLGLNGFVRFSFFQICGTSFSATARVTWQSSTYRCRQRCFVSN</sequence>